<evidence type="ECO:0000313" key="2">
    <source>
        <dbReference type="EMBL" id="RZS37118.1"/>
    </source>
</evidence>
<feature type="region of interest" description="Disordered" evidence="1">
    <location>
        <begin position="381"/>
        <end position="538"/>
    </location>
</feature>
<dbReference type="EMBL" id="SGWQ01000006">
    <property type="protein sequence ID" value="RZS37118.1"/>
    <property type="molecule type" value="Genomic_DNA"/>
</dbReference>
<feature type="region of interest" description="Disordered" evidence="1">
    <location>
        <begin position="295"/>
        <end position="326"/>
    </location>
</feature>
<sequence length="538" mass="55552">MNDVIAAPGRIAVGTGFDRSVAAAERDAAERQLEQLAKNTEASGGSGIADSNTLLDPGAVGLRFFEWFGPSYVLWTEKHVGGIFEAYDEFRGIALEKFRSDARGFGRIGAHLDEATTDLDRDVRAARAAWTGGAAEIAEEHSRVLLSGGRAVTDGVSTASSLVAEGIRLVESQVLERARAVLGLWTDHIAGMNPHHVELVVLAAKGRLKEEHLPLLESVPLYEPHRSYLAGSRIDTGQKLTIYGHLASQWLTGTFVPAFDAHKSSFDSICSATKNAVGEGWTGIVDGITALDANPFDGTPGHEGGTPSPNTGIDAPGDGTVTVSEPDADGMAWVTVRDDDGSIRSYRVDLSSGTATLTDNGRPITVTRDADGTLAITAGEPAGKEIVDGGPAGTEPNAAASITPAAAPSASPATTPLPVAPMVASLGGGGTRGAGTSPNSGQPSQHTSQTPLDGGILVGAQEPVPPLPAATSTTTTAATTHGGGAGMPFMPMMPMSGAGGDQDRERKRGAPDPGDSPFAEDLDSYRRVEEILDPDTGQ</sequence>
<comment type="caution">
    <text evidence="2">The sequence shown here is derived from an EMBL/GenBank/DDBJ whole genome shotgun (WGS) entry which is preliminary data.</text>
</comment>
<feature type="compositionally biased region" description="Polar residues" evidence="1">
    <location>
        <begin position="437"/>
        <end position="451"/>
    </location>
</feature>
<feature type="compositionally biased region" description="Low complexity" evidence="1">
    <location>
        <begin position="487"/>
        <end position="496"/>
    </location>
</feature>
<dbReference type="RefSeq" id="WP_130345703.1">
    <property type="nucleotide sequence ID" value="NZ_SGWQ01000006.1"/>
</dbReference>
<name>A0A4Q7KKG6_9PSEU</name>
<feature type="compositionally biased region" description="Basic and acidic residues" evidence="1">
    <location>
        <begin position="501"/>
        <end position="510"/>
    </location>
</feature>
<proteinExistence type="predicted"/>
<reference evidence="2 3" key="1">
    <citation type="submission" date="2019-02" db="EMBL/GenBank/DDBJ databases">
        <title>Genomic Encyclopedia of Type Strains, Phase IV (KMG-IV): sequencing the most valuable type-strain genomes for metagenomic binning, comparative biology and taxonomic classification.</title>
        <authorList>
            <person name="Goeker M."/>
        </authorList>
    </citation>
    <scope>NUCLEOTIDE SEQUENCE [LARGE SCALE GENOMIC DNA]</scope>
    <source>
        <strain evidence="2 3">DSM 101727</strain>
    </source>
</reference>
<feature type="compositionally biased region" description="Low complexity" evidence="1">
    <location>
        <begin position="396"/>
        <end position="421"/>
    </location>
</feature>
<gene>
    <name evidence="2" type="ORF">EV193_106356</name>
</gene>
<evidence type="ECO:0000313" key="3">
    <source>
        <dbReference type="Proteomes" id="UP000294257"/>
    </source>
</evidence>
<dbReference type="AlphaFoldDB" id="A0A4Q7KKG6"/>
<keyword evidence="3" id="KW-1185">Reference proteome</keyword>
<dbReference type="OrthoDB" id="3692636at2"/>
<feature type="compositionally biased region" description="Low complexity" evidence="1">
    <location>
        <begin position="469"/>
        <end position="480"/>
    </location>
</feature>
<accession>A0A4Q7KKG6</accession>
<dbReference type="Proteomes" id="UP000294257">
    <property type="component" value="Unassembled WGS sequence"/>
</dbReference>
<protein>
    <submittedName>
        <fullName evidence="2">Uncharacterized protein</fullName>
    </submittedName>
</protein>
<evidence type="ECO:0000256" key="1">
    <source>
        <dbReference type="SAM" id="MobiDB-lite"/>
    </source>
</evidence>
<organism evidence="2 3">
    <name type="scientific">Herbihabitans rhizosphaerae</name>
    <dbReference type="NCBI Taxonomy" id="1872711"/>
    <lineage>
        <taxon>Bacteria</taxon>
        <taxon>Bacillati</taxon>
        <taxon>Actinomycetota</taxon>
        <taxon>Actinomycetes</taxon>
        <taxon>Pseudonocardiales</taxon>
        <taxon>Pseudonocardiaceae</taxon>
        <taxon>Herbihabitans</taxon>
    </lineage>
</organism>